<accession>A0A9D1M2K7</accession>
<reference evidence="1" key="1">
    <citation type="submission" date="2020-10" db="EMBL/GenBank/DDBJ databases">
        <authorList>
            <person name="Gilroy R."/>
        </authorList>
    </citation>
    <scope>NUCLEOTIDE SEQUENCE</scope>
    <source>
        <strain evidence="1">CHK195-15760</strain>
    </source>
</reference>
<evidence type="ECO:0000313" key="2">
    <source>
        <dbReference type="Proteomes" id="UP000824093"/>
    </source>
</evidence>
<gene>
    <name evidence="1" type="ORF">IAB70_07555</name>
</gene>
<dbReference type="EMBL" id="DVNH01000063">
    <property type="protein sequence ID" value="HIU52443.1"/>
    <property type="molecule type" value="Genomic_DNA"/>
</dbReference>
<name>A0A9D1M2K7_9FIRM</name>
<sequence>MKKVVIIITVLLICILFSFSYTYYTYQKNRKELASFNRGYEAYYEKQISGTDLATVINKVTDNNTKNQVAKDEKGKYIENDSDSIKLDIYISQNDTKYSVEQIYALGTERFVQSFGTAKFKCTKIEYHDKSKRVKYLLFEQTSI</sequence>
<dbReference type="Proteomes" id="UP000824093">
    <property type="component" value="Unassembled WGS sequence"/>
</dbReference>
<evidence type="ECO:0000313" key="1">
    <source>
        <dbReference type="EMBL" id="HIU52443.1"/>
    </source>
</evidence>
<proteinExistence type="predicted"/>
<comment type="caution">
    <text evidence="1">The sequence shown here is derived from an EMBL/GenBank/DDBJ whole genome shotgun (WGS) entry which is preliminary data.</text>
</comment>
<organism evidence="1 2">
    <name type="scientific">Candidatus Merdicola faecigallinarum</name>
    <dbReference type="NCBI Taxonomy" id="2840862"/>
    <lineage>
        <taxon>Bacteria</taxon>
        <taxon>Bacillati</taxon>
        <taxon>Bacillota</taxon>
        <taxon>Clostridia</taxon>
        <taxon>Candidatus Merdicola</taxon>
    </lineage>
</organism>
<dbReference type="AlphaFoldDB" id="A0A9D1M2K7"/>
<reference evidence="1" key="2">
    <citation type="journal article" date="2021" name="PeerJ">
        <title>Extensive microbial diversity within the chicken gut microbiome revealed by metagenomics and culture.</title>
        <authorList>
            <person name="Gilroy R."/>
            <person name="Ravi A."/>
            <person name="Getino M."/>
            <person name="Pursley I."/>
            <person name="Horton D.L."/>
            <person name="Alikhan N.F."/>
            <person name="Baker D."/>
            <person name="Gharbi K."/>
            <person name="Hall N."/>
            <person name="Watson M."/>
            <person name="Adriaenssens E.M."/>
            <person name="Foster-Nyarko E."/>
            <person name="Jarju S."/>
            <person name="Secka A."/>
            <person name="Antonio M."/>
            <person name="Oren A."/>
            <person name="Chaudhuri R.R."/>
            <person name="La Ragione R."/>
            <person name="Hildebrand F."/>
            <person name="Pallen M.J."/>
        </authorList>
    </citation>
    <scope>NUCLEOTIDE SEQUENCE</scope>
    <source>
        <strain evidence="1">CHK195-15760</strain>
    </source>
</reference>
<protein>
    <submittedName>
        <fullName evidence="1">Uncharacterized protein</fullName>
    </submittedName>
</protein>